<comment type="caution">
    <text evidence="2">The sequence shown here is derived from an EMBL/GenBank/DDBJ whole genome shotgun (WGS) entry which is preliminary data.</text>
</comment>
<dbReference type="GO" id="GO:0005886">
    <property type="term" value="C:plasma membrane"/>
    <property type="evidence" value="ECO:0007669"/>
    <property type="project" value="TreeGrafter"/>
</dbReference>
<feature type="transmembrane region" description="Helical" evidence="1">
    <location>
        <begin position="940"/>
        <end position="965"/>
    </location>
</feature>
<feature type="transmembrane region" description="Helical" evidence="1">
    <location>
        <begin position="466"/>
        <end position="486"/>
    </location>
</feature>
<dbReference type="AlphaFoldDB" id="A0A0F9W4Q1"/>
<dbReference type="Gene3D" id="3.30.70.1320">
    <property type="entry name" value="Multidrug efflux transporter AcrB pore domain like"/>
    <property type="match status" value="1"/>
</dbReference>
<dbReference type="Gene3D" id="3.30.70.1440">
    <property type="entry name" value="Multidrug efflux transporter AcrB pore domain"/>
    <property type="match status" value="1"/>
</dbReference>
<dbReference type="Gene3D" id="3.30.70.1430">
    <property type="entry name" value="Multidrug efflux transporter AcrB pore domain"/>
    <property type="match status" value="2"/>
</dbReference>
<dbReference type="GO" id="GO:0042910">
    <property type="term" value="F:xenobiotic transmembrane transporter activity"/>
    <property type="evidence" value="ECO:0007669"/>
    <property type="project" value="TreeGrafter"/>
</dbReference>
<gene>
    <name evidence="2" type="ORF">LCGC14_0017850</name>
</gene>
<keyword evidence="1" id="KW-0812">Transmembrane</keyword>
<proteinExistence type="predicted"/>
<dbReference type="SUPFAM" id="SSF82693">
    <property type="entry name" value="Multidrug efflux transporter AcrB pore domain, PN1, PN2, PC1 and PC2 subdomains"/>
    <property type="match status" value="1"/>
</dbReference>
<feature type="transmembrane region" description="Helical" evidence="1">
    <location>
        <begin position="393"/>
        <end position="415"/>
    </location>
</feature>
<dbReference type="InterPro" id="IPR027463">
    <property type="entry name" value="AcrB_DN_DC_subdom"/>
</dbReference>
<dbReference type="Pfam" id="PF00873">
    <property type="entry name" value="ACR_tran"/>
    <property type="match status" value="1"/>
</dbReference>
<dbReference type="SUPFAM" id="SSF82866">
    <property type="entry name" value="Multidrug efflux transporter AcrB transmembrane domain"/>
    <property type="match status" value="2"/>
</dbReference>
<feature type="transmembrane region" description="Helical" evidence="1">
    <location>
        <begin position="364"/>
        <end position="381"/>
    </location>
</feature>
<sequence>MGIIRRAVANPVAANMLMLLILGGGWFTAQHLPRELFPEFSIEMVSITVPHPQASSPDDIEQSICLKIEHELSGLEDIDEVTSVSREGMAIVTAALRQGADIRKALDEIKTRVDNVELPKEAEDPIVSEVTLRRHVIHVVVAWDVDAAGISAEDQERTLKEIAEDVREDIAALSEVSQVSVSGVRDYEISVEVSEESLRKHRLTMAKVAEAIRQGSFDLPAGTVKTAGGELTLRVVGQYYTAEEFRDIPVISRPDGTIIRLEDVATVRESFEDLDLAGQFNGKPAVLVSVFKTPKEDTIEIVQAVKRYVKGKQMELPDGILIDTWADMSKLIEDRLDLLVRNGLQGLVLVFLTLWLFLGMRLSVWVALGIPVSFAGALLVLDLGGQSLNMMSMFALIMALGLIVDDAIVVGENVYARIQRGDEPKEAAILGTKSVMLPVFGAVVTTWLAFVPLLAVPGVMGKFIRILPFVVIPALAFSLIECMVILPPHLAHGLNRLRADDRSHRLKRFGQRFRDRFDAGLERFLQNVFTPVFRFTLRYRYLTIAVFLAVMILMGGAVMGDRVPRTGFPRIEGDTMQAILTLPTGTGIVRTAEVARSLTVAAEKLNEQFTTRTGEPVVMRVYSLLGQQSGFGVPNNGSHLAEVTVELLPSERRGQALRPRDLVAKWRETMPPVPDALSLTFSAFQGGPGGKALEIRVLAESTDAAKPAAERLKEALATYPGVTDIEDDALPGRMEMNIRLKAGANPLGINLQTMARQLRDAFYGAESYRIQRGRDEIKVMVRYPEKLRRSLGHVENMWVRTAAGDEVPFHEVADVTFQRGYTTLKRIDGDSVVVVSAEVDEASANAEKILQDMNKSGGVFAQLRAQYPDIKLDLTGQREQFLESLNALKVWYPVALLGIYTVLAAIFRSYFQPIIIMLAIPFGLVGAVIGHWLMGFDLTILSMFGMVALTGIVVNDSLVLIDLVNRRVRAGEPILVAAESGARDRFRPILLTTITTVVGMAPLLFERSFQAQFLKPMVVSIAFGLSFATLLTLLAVPSLYLMGNDVSRVIRWLISGQWPTAERAFGAPEQSPIDDRPV</sequence>
<feature type="transmembrane region" description="Helical" evidence="1">
    <location>
        <begin position="986"/>
        <end position="1005"/>
    </location>
</feature>
<dbReference type="SUPFAM" id="SSF82714">
    <property type="entry name" value="Multidrug efflux transporter AcrB TolC docking domain, DN and DC subdomains"/>
    <property type="match status" value="2"/>
</dbReference>
<dbReference type="PRINTS" id="PR00702">
    <property type="entry name" value="ACRIFLAVINRP"/>
</dbReference>
<dbReference type="EMBL" id="LAZR01000003">
    <property type="protein sequence ID" value="KKO11305.1"/>
    <property type="molecule type" value="Genomic_DNA"/>
</dbReference>
<organism evidence="2">
    <name type="scientific">marine sediment metagenome</name>
    <dbReference type="NCBI Taxonomy" id="412755"/>
    <lineage>
        <taxon>unclassified sequences</taxon>
        <taxon>metagenomes</taxon>
        <taxon>ecological metagenomes</taxon>
    </lineage>
</organism>
<reference evidence="2" key="1">
    <citation type="journal article" date="2015" name="Nature">
        <title>Complex archaea that bridge the gap between prokaryotes and eukaryotes.</title>
        <authorList>
            <person name="Spang A."/>
            <person name="Saw J.H."/>
            <person name="Jorgensen S.L."/>
            <person name="Zaremba-Niedzwiedzka K."/>
            <person name="Martijn J."/>
            <person name="Lind A.E."/>
            <person name="van Eijk R."/>
            <person name="Schleper C."/>
            <person name="Guy L."/>
            <person name="Ettema T.J."/>
        </authorList>
    </citation>
    <scope>NUCLEOTIDE SEQUENCE</scope>
</reference>
<evidence type="ECO:0000313" key="2">
    <source>
        <dbReference type="EMBL" id="KKO11305.1"/>
    </source>
</evidence>
<dbReference type="PANTHER" id="PTHR32063">
    <property type="match status" value="1"/>
</dbReference>
<protein>
    <recommendedName>
        <fullName evidence="3">SSD domain-containing protein</fullName>
    </recommendedName>
</protein>
<dbReference type="PANTHER" id="PTHR32063:SF33">
    <property type="entry name" value="RND SUPERFAMILY EFFLUX PUMP PERMEASE COMPONENT"/>
    <property type="match status" value="1"/>
</dbReference>
<keyword evidence="1" id="KW-0472">Membrane</keyword>
<feature type="transmembrane region" description="Helical" evidence="1">
    <location>
        <begin position="541"/>
        <end position="560"/>
    </location>
</feature>
<feature type="transmembrane region" description="Helical" evidence="1">
    <location>
        <begin position="12"/>
        <end position="29"/>
    </location>
</feature>
<evidence type="ECO:0000256" key="1">
    <source>
        <dbReference type="SAM" id="Phobius"/>
    </source>
</evidence>
<feature type="transmembrane region" description="Helical" evidence="1">
    <location>
        <begin position="338"/>
        <end position="357"/>
    </location>
</feature>
<accession>A0A0F9W4Q1</accession>
<feature type="transmembrane region" description="Helical" evidence="1">
    <location>
        <begin position="1017"/>
        <end position="1041"/>
    </location>
</feature>
<dbReference type="InterPro" id="IPR001036">
    <property type="entry name" value="Acrflvin-R"/>
</dbReference>
<feature type="transmembrane region" description="Helical" evidence="1">
    <location>
        <begin position="914"/>
        <end position="934"/>
    </location>
</feature>
<feature type="transmembrane region" description="Helical" evidence="1">
    <location>
        <begin position="890"/>
        <end position="907"/>
    </location>
</feature>
<dbReference type="Gene3D" id="1.20.1640.10">
    <property type="entry name" value="Multidrug efflux transporter AcrB transmembrane domain"/>
    <property type="match status" value="2"/>
</dbReference>
<evidence type="ECO:0008006" key="3">
    <source>
        <dbReference type="Google" id="ProtNLM"/>
    </source>
</evidence>
<feature type="transmembrane region" description="Helical" evidence="1">
    <location>
        <begin position="435"/>
        <end position="460"/>
    </location>
</feature>
<name>A0A0F9W4Q1_9ZZZZ</name>
<dbReference type="Gene3D" id="3.30.2090.10">
    <property type="entry name" value="Multidrug efflux transporter AcrB TolC docking domain, DN and DC subdomains"/>
    <property type="match status" value="2"/>
</dbReference>
<keyword evidence="1" id="KW-1133">Transmembrane helix</keyword>